<gene>
    <name evidence="3" type="primary">cas5c</name>
    <name evidence="3" type="ORF">KA717_30500</name>
</gene>
<comment type="function">
    <text evidence="2">CRISPR (clustered regularly interspaced short palindromic repeat) is an adaptive immune system that provides protection against mobile genetic elements (viruses, transposable elements and conjugative plasmids). CRISPR clusters contain spacers, sequences complementary to antecedent mobile elements, and target invading nucleic acids. CRISPR clusters are transcribed and processed into CRISPR RNA (crRNA).</text>
</comment>
<reference evidence="3" key="1">
    <citation type="submission" date="2021-04" db="EMBL/GenBank/DDBJ databases">
        <title>Genome sequence of Woronichinia naegeliana from Washington state freshwater lake bloom.</title>
        <authorList>
            <person name="Dreher T.W."/>
        </authorList>
    </citation>
    <scope>NUCLEOTIDE SEQUENCE</scope>
    <source>
        <strain evidence="3">WA131</strain>
    </source>
</reference>
<evidence type="ECO:0000256" key="2">
    <source>
        <dbReference type="PIRNR" id="PIRNR029950"/>
    </source>
</evidence>
<organism evidence="3">
    <name type="scientific">Woronichinia naegeliana WA131</name>
    <dbReference type="NCBI Taxonomy" id="2824559"/>
    <lineage>
        <taxon>Bacteria</taxon>
        <taxon>Bacillati</taxon>
        <taxon>Cyanobacteriota</taxon>
        <taxon>Cyanophyceae</taxon>
        <taxon>Synechococcales</taxon>
        <taxon>Coelosphaeriaceae</taxon>
        <taxon>Woronichinia</taxon>
    </lineage>
</organism>
<evidence type="ECO:0000313" key="3">
    <source>
        <dbReference type="EMBL" id="UXE59980.1"/>
    </source>
</evidence>
<dbReference type="NCBIfam" id="TIGR02593">
    <property type="entry name" value="CRISPR_cas5"/>
    <property type="match status" value="1"/>
</dbReference>
<dbReference type="AlphaFoldDB" id="A0A977PVW8"/>
<dbReference type="InterPro" id="IPR021124">
    <property type="entry name" value="CRISPR-assoc_prot_Cas5"/>
</dbReference>
<dbReference type="EC" id="3.1.-.-" evidence="2"/>
<protein>
    <recommendedName>
        <fullName evidence="2">pre-crRNA processing endonuclease</fullName>
        <ecNumber evidence="2">3.1.-.-</ecNumber>
    </recommendedName>
</protein>
<dbReference type="KEGG" id="wna:KA717_30500"/>
<evidence type="ECO:0000256" key="1">
    <source>
        <dbReference type="ARBA" id="ARBA00023118"/>
    </source>
</evidence>
<dbReference type="GO" id="GO:0004519">
    <property type="term" value="F:endonuclease activity"/>
    <property type="evidence" value="ECO:0007669"/>
    <property type="project" value="UniProtKB-UniRule"/>
</dbReference>
<keyword evidence="2" id="KW-0694">RNA-binding</keyword>
<dbReference type="InterPro" id="IPR013422">
    <property type="entry name" value="CRISPR-assoc_prot_Cas5_N"/>
</dbReference>
<dbReference type="GO" id="GO:0016787">
    <property type="term" value="F:hydrolase activity"/>
    <property type="evidence" value="ECO:0007669"/>
    <property type="project" value="UniProtKB-KW"/>
</dbReference>
<dbReference type="Gene3D" id="3.30.70.2660">
    <property type="match status" value="1"/>
</dbReference>
<keyword evidence="2" id="KW-0540">Nuclease</keyword>
<dbReference type="NCBIfam" id="TIGR01876">
    <property type="entry name" value="cas_Cas5d"/>
    <property type="match status" value="1"/>
</dbReference>
<sequence>MEITFKVWGDRALFTRPEFKTEQVSYDVITPTAAKGVAEAIFWKPEIAYEIVRIGVLHPIQKTSILRNMIKSRQSDRSAKTGSVIEIEKDRTQRHALILRNVAYLITLEIRLQSHATDPLTKYTEIFKRRVAKGQCFQQPFLGCREFVAYFAEPEDSDRPLADLNTDLGLMLHSIEFAETGSKPKFFPAKIRQGVMEVTK</sequence>
<dbReference type="GO" id="GO:0043571">
    <property type="term" value="P:maintenance of CRISPR repeat elements"/>
    <property type="evidence" value="ECO:0007669"/>
    <property type="project" value="UniProtKB-UniRule"/>
</dbReference>
<dbReference type="Proteomes" id="UP001065613">
    <property type="component" value="Chromosome"/>
</dbReference>
<accession>A0A977PVW8</accession>
<dbReference type="Pfam" id="PF09704">
    <property type="entry name" value="Cas_Cas5d"/>
    <property type="match status" value="1"/>
</dbReference>
<keyword evidence="2" id="KW-0255">Endonuclease</keyword>
<dbReference type="EMBL" id="CP073041">
    <property type="protein sequence ID" value="UXE59980.1"/>
    <property type="molecule type" value="Genomic_DNA"/>
</dbReference>
<dbReference type="GO" id="GO:0003723">
    <property type="term" value="F:RNA binding"/>
    <property type="evidence" value="ECO:0007669"/>
    <property type="project" value="UniProtKB-UniRule"/>
</dbReference>
<dbReference type="GO" id="GO:0051607">
    <property type="term" value="P:defense response to virus"/>
    <property type="evidence" value="ECO:0007669"/>
    <property type="project" value="UniProtKB-UniRule"/>
</dbReference>
<dbReference type="InterPro" id="IPR010155">
    <property type="entry name" value="CRISPR-assoc_prot_Cas5d"/>
</dbReference>
<comment type="similarity">
    <text evidence="2">Belongs to the CRISPR-associated protein Cas5 family. Subtype I-C/Dvulg subfamily.</text>
</comment>
<keyword evidence="1 2" id="KW-0051">Antiviral defense</keyword>
<proteinExistence type="inferred from homology"/>
<name>A0A977PVW8_9CYAN</name>
<dbReference type="PIRSF" id="PIRSF029950">
    <property type="entry name" value="Cas_CT1134"/>
    <property type="match status" value="1"/>
</dbReference>
<keyword evidence="2" id="KW-0378">Hydrolase</keyword>